<protein>
    <recommendedName>
        <fullName evidence="5">Ubiquinone biosynthesis O-methyltransferase</fullName>
    </recommendedName>
    <alternativeName>
        <fullName evidence="5">2-polyprenyl-6-hydroxyphenol methylase</fullName>
        <ecNumber evidence="5">2.1.1.222</ecNumber>
    </alternativeName>
    <alternativeName>
        <fullName evidence="5">3-demethylubiquinone 3-O-methyltransferase</fullName>
        <ecNumber evidence="5">2.1.1.64</ecNumber>
    </alternativeName>
</protein>
<organism evidence="6 7">
    <name type="scientific">Alsobacter ponti</name>
    <dbReference type="NCBI Taxonomy" id="2962936"/>
    <lineage>
        <taxon>Bacteria</taxon>
        <taxon>Pseudomonadati</taxon>
        <taxon>Pseudomonadota</taxon>
        <taxon>Alphaproteobacteria</taxon>
        <taxon>Hyphomicrobiales</taxon>
        <taxon>Alsobacteraceae</taxon>
        <taxon>Alsobacter</taxon>
    </lineage>
</organism>
<feature type="binding site" evidence="5">
    <location>
        <position position="42"/>
    </location>
    <ligand>
        <name>S-adenosyl-L-methionine</name>
        <dbReference type="ChEBI" id="CHEBI:59789"/>
    </ligand>
</feature>
<evidence type="ECO:0000256" key="2">
    <source>
        <dbReference type="ARBA" id="ARBA00022679"/>
    </source>
</evidence>
<dbReference type="CDD" id="cd02440">
    <property type="entry name" value="AdoMet_MTases"/>
    <property type="match status" value="1"/>
</dbReference>
<dbReference type="GO" id="GO:0061542">
    <property type="term" value="F:3-demethylubiquinol 3-O-methyltransferase activity"/>
    <property type="evidence" value="ECO:0007669"/>
    <property type="project" value="UniProtKB-EC"/>
</dbReference>
<sequence length="247" mass="26580">MDASPARGSVDAGEVERFDRLARTWWDPSGPMKPLHRLNPVRLAFIRDRVAERLGRDPRSGQPLAGVSVLDVGCGGGLLCEPLARLGADVTGIDPAPTNVEVARLHAERSGVAVTYRQSTVEKIVAEGSRFDVVLAMEVVEHVTDVDAFVAACCAAAKPDGQLFMATLNRTLRAFALAIVGAEYVLGWLPRGTHQWDKFVTPDELAEAIARGGLRVRDETGVAFNPLEGTWRLSSDTGVNYMVCASA</sequence>
<comment type="function">
    <text evidence="5">O-methyltransferase that catalyzes the 2 O-methylation steps in the ubiquinone biosynthetic pathway.</text>
</comment>
<feature type="binding site" evidence="5">
    <location>
        <position position="73"/>
    </location>
    <ligand>
        <name>S-adenosyl-L-methionine</name>
        <dbReference type="ChEBI" id="CHEBI:59789"/>
    </ligand>
</feature>
<dbReference type="Proteomes" id="UP001205890">
    <property type="component" value="Unassembled WGS sequence"/>
</dbReference>
<comment type="similarity">
    <text evidence="5">Belongs to the methyltransferase superfamily. UbiG/COQ3 family.</text>
</comment>
<dbReference type="SUPFAM" id="SSF53335">
    <property type="entry name" value="S-adenosyl-L-methionine-dependent methyltransferases"/>
    <property type="match status" value="1"/>
</dbReference>
<dbReference type="InterPro" id="IPR010233">
    <property type="entry name" value="UbiG_MeTrfase"/>
</dbReference>
<evidence type="ECO:0000256" key="4">
    <source>
        <dbReference type="ARBA" id="ARBA00022691"/>
    </source>
</evidence>
<dbReference type="NCBIfam" id="TIGR01983">
    <property type="entry name" value="UbiG"/>
    <property type="match status" value="1"/>
</dbReference>
<feature type="binding site" evidence="5">
    <location>
        <position position="137"/>
    </location>
    <ligand>
        <name>S-adenosyl-L-methionine</name>
        <dbReference type="ChEBI" id="CHEBI:59789"/>
    </ligand>
</feature>
<evidence type="ECO:0000256" key="1">
    <source>
        <dbReference type="ARBA" id="ARBA00022603"/>
    </source>
</evidence>
<dbReference type="GO" id="GO:0102208">
    <property type="term" value="F:2-polyprenyl-6-hydroxyphenol methylase activity"/>
    <property type="evidence" value="ECO:0007669"/>
    <property type="project" value="UniProtKB-EC"/>
</dbReference>
<name>A0ABT1LDH9_9HYPH</name>
<evidence type="ECO:0000313" key="6">
    <source>
        <dbReference type="EMBL" id="MCP8938948.1"/>
    </source>
</evidence>
<keyword evidence="2 5" id="KW-0808">Transferase</keyword>
<comment type="catalytic activity">
    <reaction evidence="5">
        <text>a 3-demethylubiquinol + S-adenosyl-L-methionine = a ubiquinol + S-adenosyl-L-homocysteine + H(+)</text>
        <dbReference type="Rhea" id="RHEA:44380"/>
        <dbReference type="Rhea" id="RHEA-COMP:9566"/>
        <dbReference type="Rhea" id="RHEA-COMP:10914"/>
        <dbReference type="ChEBI" id="CHEBI:15378"/>
        <dbReference type="ChEBI" id="CHEBI:17976"/>
        <dbReference type="ChEBI" id="CHEBI:57856"/>
        <dbReference type="ChEBI" id="CHEBI:59789"/>
        <dbReference type="ChEBI" id="CHEBI:84422"/>
        <dbReference type="EC" id="2.1.1.64"/>
    </reaction>
</comment>
<keyword evidence="3 5" id="KW-0831">Ubiquinone biosynthesis</keyword>
<comment type="caution">
    <text evidence="6">The sequence shown here is derived from an EMBL/GenBank/DDBJ whole genome shotgun (WGS) entry which is preliminary data.</text>
</comment>
<evidence type="ECO:0000256" key="3">
    <source>
        <dbReference type="ARBA" id="ARBA00022688"/>
    </source>
</evidence>
<keyword evidence="4 5" id="KW-0949">S-adenosyl-L-methionine</keyword>
<reference evidence="6 7" key="1">
    <citation type="submission" date="2022-07" db="EMBL/GenBank/DDBJ databases">
        <authorList>
            <person name="Li W.-J."/>
            <person name="Deng Q.-Q."/>
        </authorList>
    </citation>
    <scope>NUCLEOTIDE SEQUENCE [LARGE SCALE GENOMIC DNA]</scope>
    <source>
        <strain evidence="6 7">SYSU M60028</strain>
    </source>
</reference>
<evidence type="ECO:0000313" key="7">
    <source>
        <dbReference type="Proteomes" id="UP001205890"/>
    </source>
</evidence>
<comment type="catalytic activity">
    <reaction evidence="5">
        <text>a 3-(all-trans-polyprenyl)benzene-1,2-diol + S-adenosyl-L-methionine = a 2-methoxy-6-(all-trans-polyprenyl)phenol + S-adenosyl-L-homocysteine + H(+)</text>
        <dbReference type="Rhea" id="RHEA:31411"/>
        <dbReference type="Rhea" id="RHEA-COMP:9550"/>
        <dbReference type="Rhea" id="RHEA-COMP:9551"/>
        <dbReference type="ChEBI" id="CHEBI:15378"/>
        <dbReference type="ChEBI" id="CHEBI:57856"/>
        <dbReference type="ChEBI" id="CHEBI:59789"/>
        <dbReference type="ChEBI" id="CHEBI:62729"/>
        <dbReference type="ChEBI" id="CHEBI:62731"/>
        <dbReference type="EC" id="2.1.1.222"/>
    </reaction>
</comment>
<dbReference type="Pfam" id="PF13489">
    <property type="entry name" value="Methyltransf_23"/>
    <property type="match status" value="1"/>
</dbReference>
<evidence type="ECO:0000256" key="5">
    <source>
        <dbReference type="HAMAP-Rule" id="MF_00472"/>
    </source>
</evidence>
<dbReference type="Gene3D" id="3.40.50.150">
    <property type="entry name" value="Vaccinia Virus protein VP39"/>
    <property type="match status" value="1"/>
</dbReference>
<dbReference type="EC" id="2.1.1.64" evidence="5"/>
<dbReference type="PANTHER" id="PTHR43464">
    <property type="entry name" value="METHYLTRANSFERASE"/>
    <property type="match status" value="1"/>
</dbReference>
<dbReference type="EC" id="2.1.1.222" evidence="5"/>
<dbReference type="EMBL" id="JANCLU010000008">
    <property type="protein sequence ID" value="MCP8938948.1"/>
    <property type="molecule type" value="Genomic_DNA"/>
</dbReference>
<keyword evidence="1 5" id="KW-0489">Methyltransferase</keyword>
<dbReference type="GO" id="GO:0032259">
    <property type="term" value="P:methylation"/>
    <property type="evidence" value="ECO:0007669"/>
    <property type="project" value="UniProtKB-KW"/>
</dbReference>
<feature type="binding site" evidence="5">
    <location>
        <position position="94"/>
    </location>
    <ligand>
        <name>S-adenosyl-L-methionine</name>
        <dbReference type="ChEBI" id="CHEBI:59789"/>
    </ligand>
</feature>
<dbReference type="HAMAP" id="MF_00472">
    <property type="entry name" value="UbiG"/>
    <property type="match status" value="1"/>
</dbReference>
<proteinExistence type="inferred from homology"/>
<dbReference type="PANTHER" id="PTHR43464:SF19">
    <property type="entry name" value="UBIQUINONE BIOSYNTHESIS O-METHYLTRANSFERASE, MITOCHONDRIAL"/>
    <property type="match status" value="1"/>
</dbReference>
<comment type="pathway">
    <text evidence="5">Cofactor biosynthesis; ubiquinone biosynthesis.</text>
</comment>
<dbReference type="RefSeq" id="WP_254741505.1">
    <property type="nucleotide sequence ID" value="NZ_JANCLU010000008.1"/>
</dbReference>
<accession>A0ABT1LDH9</accession>
<dbReference type="InterPro" id="IPR029063">
    <property type="entry name" value="SAM-dependent_MTases_sf"/>
</dbReference>
<gene>
    <name evidence="5 6" type="primary">ubiG</name>
    <name evidence="6" type="ORF">NK718_10510</name>
</gene>
<keyword evidence="7" id="KW-1185">Reference proteome</keyword>